<dbReference type="RefSeq" id="WP_021985395.1">
    <property type="nucleotide sequence ID" value="NZ_CP060632.1"/>
</dbReference>
<evidence type="ECO:0000313" key="4">
    <source>
        <dbReference type="Proteomes" id="UP000515819"/>
    </source>
</evidence>
<dbReference type="EMBL" id="CP060632">
    <property type="protein sequence ID" value="QNL98563.1"/>
    <property type="molecule type" value="Genomic_DNA"/>
</dbReference>
<keyword evidence="2" id="KW-1133">Transmembrane helix</keyword>
<sequence length="240" mass="27110">MSTTVIVLIVIGLIFIFVSFALSEKLSEEKEESAGVVKIPKELTQEQKEKIDTLIRDYMDQQVDGKLADIETRLAEIVNQKTLALGDYAVSVNEEIDRNHKEVVFLYDMLSDKQKEIMTTVNMIDEYKKEIALMVQEQAAQNIVRDSQNVQTPVAEPETQEPVQPEEQPETDADLDDAIRDLEETPLPEEAREELENVDNKDMILEMHKAGLSILEIAKHLGLGVGEVKLVVDLYQGEAK</sequence>
<keyword evidence="2" id="KW-0472">Membrane</keyword>
<proteinExistence type="predicted"/>
<reference evidence="3 4" key="1">
    <citation type="submission" date="2020-08" db="EMBL/GenBank/DDBJ databases">
        <authorList>
            <person name="Liu C."/>
            <person name="Sun Q."/>
        </authorList>
    </citation>
    <scope>NUCLEOTIDE SEQUENCE [LARGE SCALE GENOMIC DNA]</scope>
    <source>
        <strain evidence="3 4">NSJ-4</strain>
    </source>
</reference>
<gene>
    <name evidence="3" type="ORF">H9Q76_07275</name>
</gene>
<organism evidence="3 4">
    <name type="scientific">Wujia chipingensis</name>
    <dbReference type="NCBI Taxonomy" id="2763670"/>
    <lineage>
        <taxon>Bacteria</taxon>
        <taxon>Bacillati</taxon>
        <taxon>Bacillota</taxon>
        <taxon>Clostridia</taxon>
        <taxon>Lachnospirales</taxon>
        <taxon>Lachnospiraceae</taxon>
        <taxon>Wujia</taxon>
    </lineage>
</organism>
<feature type="compositionally biased region" description="Low complexity" evidence="1">
    <location>
        <begin position="151"/>
        <end position="166"/>
    </location>
</feature>
<dbReference type="AlphaFoldDB" id="A0A7G9FJ32"/>
<evidence type="ECO:0000256" key="1">
    <source>
        <dbReference type="SAM" id="MobiDB-lite"/>
    </source>
</evidence>
<dbReference type="Proteomes" id="UP000515819">
    <property type="component" value="Chromosome"/>
</dbReference>
<name>A0A7G9FJ32_9FIRM</name>
<evidence type="ECO:0000313" key="3">
    <source>
        <dbReference type="EMBL" id="QNL98563.1"/>
    </source>
</evidence>
<keyword evidence="4" id="KW-1185">Reference proteome</keyword>
<keyword evidence="2" id="KW-0812">Transmembrane</keyword>
<accession>A0A7G9FJ32</accession>
<dbReference type="Pfam" id="PF19610">
    <property type="entry name" value="DUF6115"/>
    <property type="match status" value="1"/>
</dbReference>
<feature type="transmembrane region" description="Helical" evidence="2">
    <location>
        <begin position="6"/>
        <end position="23"/>
    </location>
</feature>
<dbReference type="KEGG" id="wcp:H9Q76_07275"/>
<protein>
    <submittedName>
        <fullName evidence="3">Uncharacterized protein</fullName>
    </submittedName>
</protein>
<dbReference type="InterPro" id="IPR046118">
    <property type="entry name" value="DUF6115"/>
</dbReference>
<feature type="region of interest" description="Disordered" evidence="1">
    <location>
        <begin position="148"/>
        <end position="172"/>
    </location>
</feature>
<evidence type="ECO:0000256" key="2">
    <source>
        <dbReference type="SAM" id="Phobius"/>
    </source>
</evidence>